<comment type="caution">
    <text evidence="1">The sequence shown here is derived from an EMBL/GenBank/DDBJ whole genome shotgun (WGS) entry which is preliminary data.</text>
</comment>
<accession>A0ABT9XR72</accession>
<dbReference type="Proteomes" id="UP001224122">
    <property type="component" value="Unassembled WGS sequence"/>
</dbReference>
<proteinExistence type="predicted"/>
<protein>
    <submittedName>
        <fullName evidence="1">Uncharacterized protein</fullName>
    </submittedName>
</protein>
<name>A0ABT9XR72_9BACI</name>
<sequence length="66" mass="7697">MPRIRPEFTKSPYFVDEPGNWHLKPGAPEDLQTELKNYLNSLEEIDEPGTINGVRIGYPYGDIWKY</sequence>
<reference evidence="1 2" key="1">
    <citation type="submission" date="2023-07" db="EMBL/GenBank/DDBJ databases">
        <title>Genomic Encyclopedia of Type Strains, Phase IV (KMG-IV): sequencing the most valuable type-strain genomes for metagenomic binning, comparative biology and taxonomic classification.</title>
        <authorList>
            <person name="Goeker M."/>
        </authorList>
    </citation>
    <scope>NUCLEOTIDE SEQUENCE [LARGE SCALE GENOMIC DNA]</scope>
    <source>
        <strain evidence="1 2">DSM 27594</strain>
    </source>
</reference>
<gene>
    <name evidence="1" type="ORF">J2S10_000880</name>
</gene>
<organism evidence="1 2">
    <name type="scientific">Neobacillus ginsengisoli</name>
    <dbReference type="NCBI Taxonomy" id="904295"/>
    <lineage>
        <taxon>Bacteria</taxon>
        <taxon>Bacillati</taxon>
        <taxon>Bacillota</taxon>
        <taxon>Bacilli</taxon>
        <taxon>Bacillales</taxon>
        <taxon>Bacillaceae</taxon>
        <taxon>Neobacillus</taxon>
    </lineage>
</organism>
<dbReference type="RefSeq" id="WP_307404788.1">
    <property type="nucleotide sequence ID" value="NZ_JAUSTW010000001.1"/>
</dbReference>
<keyword evidence="2" id="KW-1185">Reference proteome</keyword>
<evidence type="ECO:0000313" key="1">
    <source>
        <dbReference type="EMBL" id="MDQ0197775.1"/>
    </source>
</evidence>
<evidence type="ECO:0000313" key="2">
    <source>
        <dbReference type="Proteomes" id="UP001224122"/>
    </source>
</evidence>
<dbReference type="EMBL" id="JAUSTW010000001">
    <property type="protein sequence ID" value="MDQ0197775.1"/>
    <property type="molecule type" value="Genomic_DNA"/>
</dbReference>